<comment type="caution">
    <text evidence="3">The sequence shown here is derived from an EMBL/GenBank/DDBJ whole genome shotgun (WGS) entry which is preliminary data.</text>
</comment>
<protein>
    <submittedName>
        <fullName evidence="3">Glycosyltransferase involved in cell wall biosynthesis</fullName>
    </submittedName>
</protein>
<accession>A0A561WSK1</accession>
<evidence type="ECO:0000256" key="1">
    <source>
        <dbReference type="SAM" id="MobiDB-lite"/>
    </source>
</evidence>
<dbReference type="OrthoDB" id="3183633at2"/>
<dbReference type="CDD" id="cd00761">
    <property type="entry name" value="Glyco_tranf_GTA_type"/>
    <property type="match status" value="1"/>
</dbReference>
<dbReference type="RefSeq" id="WP_122976080.1">
    <property type="nucleotide sequence ID" value="NZ_BOMX01000123.1"/>
</dbReference>
<dbReference type="GO" id="GO:0016758">
    <property type="term" value="F:hexosyltransferase activity"/>
    <property type="evidence" value="ECO:0007669"/>
    <property type="project" value="UniProtKB-ARBA"/>
</dbReference>
<organism evidence="3 4">
    <name type="scientific">Actinoplanes teichomyceticus</name>
    <dbReference type="NCBI Taxonomy" id="1867"/>
    <lineage>
        <taxon>Bacteria</taxon>
        <taxon>Bacillati</taxon>
        <taxon>Actinomycetota</taxon>
        <taxon>Actinomycetes</taxon>
        <taxon>Micromonosporales</taxon>
        <taxon>Micromonosporaceae</taxon>
        <taxon>Actinoplanes</taxon>
    </lineage>
</organism>
<sequence length="353" mass="39193">MGALLTVVVPVYAVEGFLLACLDSIRAGLSPQENADVEVIAVDDASPDRCGALLDTYAERHGGLRVLHLPSNVGLGPARNAGLAEATGRYVWFVDSDDRLPPGSVRAVLDRLRRSEPDVLLVDHLREHEDGRLETDASSPLLAGPPSLDRLLGVQHTAWNRIVRRGLLLENQLRFPAGWYEDVPFSNPVLIAADRIDVLNRVCYHYRIGRPGAITATRSSRHFEAFDQYDALHHWLDRVGAAPAVRSRVFTLMINHLMVVAGNDSRMHPSCRRPFFRRIAELYRRHLPAGHRMPPGAAGMKHRLVAMNSYPLYAALRAGYRLAGLRSRSTQRPPAVSRSIPSMPQPVQTTSLR</sequence>
<name>A0A561WSK1_ACTTI</name>
<keyword evidence="3" id="KW-0808">Transferase</keyword>
<dbReference type="Gene3D" id="3.90.550.10">
    <property type="entry name" value="Spore Coat Polysaccharide Biosynthesis Protein SpsA, Chain A"/>
    <property type="match status" value="1"/>
</dbReference>
<evidence type="ECO:0000259" key="2">
    <source>
        <dbReference type="Pfam" id="PF00535"/>
    </source>
</evidence>
<feature type="compositionally biased region" description="Polar residues" evidence="1">
    <location>
        <begin position="339"/>
        <end position="353"/>
    </location>
</feature>
<evidence type="ECO:0000313" key="4">
    <source>
        <dbReference type="Proteomes" id="UP000320239"/>
    </source>
</evidence>
<keyword evidence="4" id="KW-1185">Reference proteome</keyword>
<dbReference type="AlphaFoldDB" id="A0A561WSK1"/>
<dbReference type="InterPro" id="IPR001173">
    <property type="entry name" value="Glyco_trans_2-like"/>
</dbReference>
<dbReference type="Pfam" id="PF00535">
    <property type="entry name" value="Glycos_transf_2"/>
    <property type="match status" value="1"/>
</dbReference>
<dbReference type="SUPFAM" id="SSF53448">
    <property type="entry name" value="Nucleotide-diphospho-sugar transferases"/>
    <property type="match status" value="1"/>
</dbReference>
<proteinExistence type="predicted"/>
<feature type="region of interest" description="Disordered" evidence="1">
    <location>
        <begin position="330"/>
        <end position="353"/>
    </location>
</feature>
<reference evidence="3 4" key="1">
    <citation type="submission" date="2019-06" db="EMBL/GenBank/DDBJ databases">
        <title>Sequencing the genomes of 1000 actinobacteria strains.</title>
        <authorList>
            <person name="Klenk H.-P."/>
        </authorList>
    </citation>
    <scope>NUCLEOTIDE SEQUENCE [LARGE SCALE GENOMIC DNA]</scope>
    <source>
        <strain evidence="3 4">DSM 43866</strain>
    </source>
</reference>
<evidence type="ECO:0000313" key="3">
    <source>
        <dbReference type="EMBL" id="TWG26850.1"/>
    </source>
</evidence>
<dbReference type="InterPro" id="IPR029044">
    <property type="entry name" value="Nucleotide-diphossugar_trans"/>
</dbReference>
<dbReference type="EMBL" id="VIWY01000001">
    <property type="protein sequence ID" value="TWG26850.1"/>
    <property type="molecule type" value="Genomic_DNA"/>
</dbReference>
<dbReference type="Proteomes" id="UP000320239">
    <property type="component" value="Unassembled WGS sequence"/>
</dbReference>
<dbReference type="PANTHER" id="PTHR22916">
    <property type="entry name" value="GLYCOSYLTRANSFERASE"/>
    <property type="match status" value="1"/>
</dbReference>
<feature type="domain" description="Glycosyltransferase 2-like" evidence="2">
    <location>
        <begin position="6"/>
        <end position="134"/>
    </location>
</feature>
<dbReference type="PANTHER" id="PTHR22916:SF3">
    <property type="entry name" value="UDP-GLCNAC:BETAGAL BETA-1,3-N-ACETYLGLUCOSAMINYLTRANSFERASE-LIKE PROTEIN 1"/>
    <property type="match status" value="1"/>
</dbReference>
<gene>
    <name evidence="3" type="ORF">FHX34_1011850</name>
</gene>